<reference evidence="1 2" key="1">
    <citation type="submission" date="2016-07" db="EMBL/GenBank/DDBJ databases">
        <title>Pervasive Adenine N6-methylation of Active Genes in Fungi.</title>
        <authorList>
            <consortium name="DOE Joint Genome Institute"/>
            <person name="Mondo S.J."/>
            <person name="Dannebaum R.O."/>
            <person name="Kuo R.C."/>
            <person name="Labutti K."/>
            <person name="Haridas S."/>
            <person name="Kuo A."/>
            <person name="Salamov A."/>
            <person name="Ahrendt S.R."/>
            <person name="Lipzen A."/>
            <person name="Sullivan W."/>
            <person name="Andreopoulos W.B."/>
            <person name="Clum A."/>
            <person name="Lindquist E."/>
            <person name="Daum C."/>
            <person name="Ramamoorthy G.K."/>
            <person name="Gryganskyi A."/>
            <person name="Culley D."/>
            <person name="Magnuson J.K."/>
            <person name="James T.Y."/>
            <person name="O'Malley M.A."/>
            <person name="Stajich J.E."/>
            <person name="Spatafora J.W."/>
            <person name="Visel A."/>
            <person name="Grigoriev I.V."/>
        </authorList>
    </citation>
    <scope>NUCLEOTIDE SEQUENCE [LARGE SCALE GENOMIC DNA]</scope>
    <source>
        <strain evidence="1 2">NRRL 2496</strain>
    </source>
</reference>
<dbReference type="AlphaFoldDB" id="A0A1X2HDC1"/>
<dbReference type="GO" id="GO:0034244">
    <property type="term" value="P:negative regulation of transcription elongation by RNA polymerase II"/>
    <property type="evidence" value="ECO:0007669"/>
    <property type="project" value="TreeGrafter"/>
</dbReference>
<proteinExistence type="predicted"/>
<keyword evidence="2" id="KW-1185">Reference proteome</keyword>
<dbReference type="OMA" id="LLWYIHP"/>
<organism evidence="1 2">
    <name type="scientific">Syncephalastrum racemosum</name>
    <name type="common">Filamentous fungus</name>
    <dbReference type="NCBI Taxonomy" id="13706"/>
    <lineage>
        <taxon>Eukaryota</taxon>
        <taxon>Fungi</taxon>
        <taxon>Fungi incertae sedis</taxon>
        <taxon>Mucoromycota</taxon>
        <taxon>Mucoromycotina</taxon>
        <taxon>Mucoromycetes</taxon>
        <taxon>Mucorales</taxon>
        <taxon>Syncephalastraceae</taxon>
        <taxon>Syncephalastrum</taxon>
    </lineage>
</organism>
<dbReference type="OrthoDB" id="5548359at2759"/>
<dbReference type="PANTHER" id="PTHR13503:SF3">
    <property type="entry name" value="NEGATIVE ELONGATION FACTOR B"/>
    <property type="match status" value="1"/>
</dbReference>
<dbReference type="PANTHER" id="PTHR13503">
    <property type="entry name" value="NEGATIVE ELONGATION FACTOR COMPLEX MEMBER B"/>
    <property type="match status" value="1"/>
</dbReference>
<sequence length="580" mass="67040">MSQTSEQLIQNYFSQASDPKEAIDAIQRDLGKTILPNTELLYTLLELSGCSRAQIHEKCLEALKRALIQKIESDDFGYDQYRALFPRVYKYIDNAYLYPIPMALLKKFEQFIEDDILEELKSDTRRFDNCPLVVKQRIWKKNEDFFQTQVLALLNEYHYDEKIDMLAMNIQPDSYKEILNTRREHSVVNRLIHMINDDRQLYTMFVDTARHIFGSSPYQSISAIRVDVLMRFHEKNADEVISKDICRQLILALDTNTRHLARNDALIKSIQKCFKRVYNGTTAFNDYAMILMDPLYSTFLASTIIHLLQQSLEATAPSGEVESMIESIAKFLNMGAQIPLYADKEGELLPSLDKRTVMDFVTKLAVVMSEEEVPTAQRDMTPIATIQARLGENQVCRKIFIQYCTARLAAGDINTLAILLPLIVDTLPDNDDKNNLERAAHISAYESLGKTVLNLVSKNYMVECATSLAWRTTLMDKFLFRLAKWSYKMHRELARLFVNFYADEKVLRALGQHVAVVADWAEFLYSVGVKTDDNFYELGAIYSELLDRSEHTMSGTFRIAPRSVVWFRNEYHKRLAEEEQ</sequence>
<evidence type="ECO:0000313" key="2">
    <source>
        <dbReference type="Proteomes" id="UP000242180"/>
    </source>
</evidence>
<name>A0A1X2HDC1_SYNRA</name>
<dbReference type="Pfam" id="PF06209">
    <property type="entry name" value="COBRA1"/>
    <property type="match status" value="1"/>
</dbReference>
<gene>
    <name evidence="1" type="ORF">BCR43DRAFT_515152</name>
</gene>
<comment type="caution">
    <text evidence="1">The sequence shown here is derived from an EMBL/GenBank/DDBJ whole genome shotgun (WGS) entry which is preliminary data.</text>
</comment>
<dbReference type="InterPro" id="IPR010405">
    <property type="entry name" value="COBRA1"/>
</dbReference>
<protein>
    <submittedName>
        <fullName evidence="1">Cofactor of BRCA1-domain-containing protein</fullName>
    </submittedName>
</protein>
<dbReference type="InParanoid" id="A0A1X2HDC1"/>
<dbReference type="STRING" id="13706.A0A1X2HDC1"/>
<evidence type="ECO:0000313" key="1">
    <source>
        <dbReference type="EMBL" id="ORY96789.1"/>
    </source>
</evidence>
<accession>A0A1X2HDC1</accession>
<dbReference type="GO" id="GO:0032021">
    <property type="term" value="C:NELF complex"/>
    <property type="evidence" value="ECO:0007669"/>
    <property type="project" value="TreeGrafter"/>
</dbReference>
<dbReference type="EMBL" id="MCGN01000005">
    <property type="protein sequence ID" value="ORY96789.1"/>
    <property type="molecule type" value="Genomic_DNA"/>
</dbReference>
<dbReference type="Proteomes" id="UP000242180">
    <property type="component" value="Unassembled WGS sequence"/>
</dbReference>